<dbReference type="AlphaFoldDB" id="A0A4C1VFP0"/>
<proteinExistence type="predicted"/>
<accession>A0A4C1VFP0</accession>
<feature type="transmembrane region" description="Helical" evidence="1">
    <location>
        <begin position="177"/>
        <end position="201"/>
    </location>
</feature>
<evidence type="ECO:0000313" key="3">
    <source>
        <dbReference type="Proteomes" id="UP000299102"/>
    </source>
</evidence>
<name>A0A4C1VFP0_EUMVA</name>
<dbReference type="EMBL" id="BGZK01000328">
    <property type="protein sequence ID" value="GBP37107.1"/>
    <property type="molecule type" value="Genomic_DNA"/>
</dbReference>
<keyword evidence="1" id="KW-1133">Transmembrane helix</keyword>
<keyword evidence="1" id="KW-0472">Membrane</keyword>
<protein>
    <submittedName>
        <fullName evidence="2">Uncharacterized protein</fullName>
    </submittedName>
</protein>
<dbReference type="Proteomes" id="UP000299102">
    <property type="component" value="Unassembled WGS sequence"/>
</dbReference>
<evidence type="ECO:0000313" key="2">
    <source>
        <dbReference type="EMBL" id="GBP37107.1"/>
    </source>
</evidence>
<organism evidence="2 3">
    <name type="scientific">Eumeta variegata</name>
    <name type="common">Bagworm moth</name>
    <name type="synonym">Eumeta japonica</name>
    <dbReference type="NCBI Taxonomy" id="151549"/>
    <lineage>
        <taxon>Eukaryota</taxon>
        <taxon>Metazoa</taxon>
        <taxon>Ecdysozoa</taxon>
        <taxon>Arthropoda</taxon>
        <taxon>Hexapoda</taxon>
        <taxon>Insecta</taxon>
        <taxon>Pterygota</taxon>
        <taxon>Neoptera</taxon>
        <taxon>Endopterygota</taxon>
        <taxon>Lepidoptera</taxon>
        <taxon>Glossata</taxon>
        <taxon>Ditrysia</taxon>
        <taxon>Tineoidea</taxon>
        <taxon>Psychidae</taxon>
        <taxon>Oiketicinae</taxon>
        <taxon>Eumeta</taxon>
    </lineage>
</organism>
<dbReference type="OrthoDB" id="165498at2759"/>
<reference evidence="2 3" key="1">
    <citation type="journal article" date="2019" name="Commun. Biol.">
        <title>The bagworm genome reveals a unique fibroin gene that provides high tensile strength.</title>
        <authorList>
            <person name="Kono N."/>
            <person name="Nakamura H."/>
            <person name="Ohtoshi R."/>
            <person name="Tomita M."/>
            <person name="Numata K."/>
            <person name="Arakawa K."/>
        </authorList>
    </citation>
    <scope>NUCLEOTIDE SEQUENCE [LARGE SCALE GENOMIC DNA]</scope>
</reference>
<keyword evidence="1" id="KW-0812">Transmembrane</keyword>
<comment type="caution">
    <text evidence="2">The sequence shown here is derived from an EMBL/GenBank/DDBJ whole genome shotgun (WGS) entry which is preliminary data.</text>
</comment>
<keyword evidence="3" id="KW-1185">Reference proteome</keyword>
<gene>
    <name evidence="2" type="ORF">EVAR_19236_1</name>
</gene>
<sequence>MRRRRLESAQRSIPETALDRNILLKHCCTAYYRDFITSDESPNINISSELEPVWKLQDPGCDQGYGSERSPEEDYVPPIQPPICYEEYEAELRAIYPFITEAFRLKSRSTFYRDRETPRDNLVAVTLREYSDVYFTMCLHGLRNNFHSQISLGGPQQRINTVPIDTLATAKAMAMRLLSALSLIAIQIAVVILISISITILDPRLDSVHSFY</sequence>
<evidence type="ECO:0000256" key="1">
    <source>
        <dbReference type="SAM" id="Phobius"/>
    </source>
</evidence>